<evidence type="ECO:0000313" key="9">
    <source>
        <dbReference type="EMBL" id="KAK2184181.1"/>
    </source>
</evidence>
<keyword evidence="5" id="KW-0472">Membrane</keyword>
<gene>
    <name evidence="9" type="ORF">NP493_277g02023</name>
</gene>
<dbReference type="Gene3D" id="1.10.220.60">
    <property type="entry name" value="GRIP domain"/>
    <property type="match status" value="1"/>
</dbReference>
<dbReference type="InterPro" id="IPR051952">
    <property type="entry name" value="Golgi-autophagy_related"/>
</dbReference>
<dbReference type="EMBL" id="JAODUO010000278">
    <property type="protein sequence ID" value="KAK2184181.1"/>
    <property type="molecule type" value="Genomic_DNA"/>
</dbReference>
<feature type="coiled-coil region" evidence="6">
    <location>
        <begin position="125"/>
        <end position="264"/>
    </location>
</feature>
<evidence type="ECO:0000256" key="3">
    <source>
        <dbReference type="ARBA" id="ARBA00022490"/>
    </source>
</evidence>
<name>A0AAD9NX99_RIDPI</name>
<proteinExistence type="predicted"/>
<evidence type="ECO:0000256" key="5">
    <source>
        <dbReference type="ARBA" id="ARBA00023136"/>
    </source>
</evidence>
<organism evidence="9 10">
    <name type="scientific">Ridgeia piscesae</name>
    <name type="common">Tubeworm</name>
    <dbReference type="NCBI Taxonomy" id="27915"/>
    <lineage>
        <taxon>Eukaryota</taxon>
        <taxon>Metazoa</taxon>
        <taxon>Spiralia</taxon>
        <taxon>Lophotrochozoa</taxon>
        <taxon>Annelida</taxon>
        <taxon>Polychaeta</taxon>
        <taxon>Sedentaria</taxon>
        <taxon>Canalipalpata</taxon>
        <taxon>Sabellida</taxon>
        <taxon>Siboglinidae</taxon>
        <taxon>Ridgeia</taxon>
    </lineage>
</organism>
<feature type="region of interest" description="Disordered" evidence="7">
    <location>
        <begin position="541"/>
        <end position="560"/>
    </location>
</feature>
<reference evidence="9" key="1">
    <citation type="journal article" date="2023" name="Mol. Biol. Evol.">
        <title>Third-Generation Sequencing Reveals the Adaptive Role of the Epigenome in Three Deep-Sea Polychaetes.</title>
        <authorList>
            <person name="Perez M."/>
            <person name="Aroh O."/>
            <person name="Sun Y."/>
            <person name="Lan Y."/>
            <person name="Juniper S.K."/>
            <person name="Young C.R."/>
            <person name="Angers B."/>
            <person name="Qian P.Y."/>
        </authorList>
    </citation>
    <scope>NUCLEOTIDE SEQUENCE</scope>
    <source>
        <strain evidence="9">R07B-5</strain>
    </source>
</reference>
<dbReference type="Proteomes" id="UP001209878">
    <property type="component" value="Unassembled WGS sequence"/>
</dbReference>
<evidence type="ECO:0000259" key="8">
    <source>
        <dbReference type="PROSITE" id="PS50913"/>
    </source>
</evidence>
<sequence length="708" mass="81630">MNSRENRSELLKTVESQKEQLHRYETRLRDVVTAYKGLLKEKEALGATVKALSEAQVANSKDACLPQRDPTDGGAASETDGGDTEDQHLAEVKAQLMTLTHSLTTLTSEKSKMEATYQAEKKKMRHDYDEKLTKAEADNEKLQKLYTDQEKQVRELREKVRKQQNERDTEQNDHSLMLRELQKLLASERIIREQLEQQLDECKQELREKRTNVEVSDHNERRIKDLSDELQAAKKHRQRSEDAVSQLTASVSKLQAKLEQLKAEHCMELLLEQKRTLEVEEKQSQLSQHHEQVVSDLESKLSQLSAAVGDYEHIRWQDQANSKKLQERIAQLQLENSTLTQLVQSRGDVLQGEGEGDEGEADVQRLVERILKLKTRLKAAYEKTQSSVDVEELLQKADGGDLSDLHRKCHEEYEHLREEFERYKLRAQSVLKNIATKDSDGNKELDMLKAQIVKVKDKLHQAQSELAGDKEAHQRKEEDLHRMMESLQECHRQEHLAREADYKQKVADLEREIRRHRDRTIALLVEKDRELETLRAADRIRRDEVQQTPDPSEVGASSGDESIVTELLAKNSLGSSTLGGEMSLLHFAQETARHDVQMTNLRRQKHSLEMALRELQQSSVLKAEKFSDEIEVLKEQVRKLERNRSRESANLEYLKNVVYHYMISYSGTGRLQMANAIATILQFSPAEKDAVHKRLHTGWWTSSSTAVK</sequence>
<evidence type="ECO:0000256" key="4">
    <source>
        <dbReference type="ARBA" id="ARBA00023054"/>
    </source>
</evidence>
<keyword evidence="10" id="KW-1185">Reference proteome</keyword>
<evidence type="ECO:0000256" key="7">
    <source>
        <dbReference type="SAM" id="MobiDB-lite"/>
    </source>
</evidence>
<evidence type="ECO:0000256" key="6">
    <source>
        <dbReference type="SAM" id="Coils"/>
    </source>
</evidence>
<dbReference type="Pfam" id="PF01465">
    <property type="entry name" value="GRIP"/>
    <property type="match status" value="1"/>
</dbReference>
<evidence type="ECO:0000256" key="2">
    <source>
        <dbReference type="ARBA" id="ARBA00004496"/>
    </source>
</evidence>
<feature type="coiled-coil region" evidence="6">
    <location>
        <begin position="322"/>
        <end position="519"/>
    </location>
</feature>
<dbReference type="AlphaFoldDB" id="A0AAD9NX99"/>
<dbReference type="InterPro" id="IPR000237">
    <property type="entry name" value="GRIP_dom"/>
</dbReference>
<feature type="domain" description="GRIP" evidence="8">
    <location>
        <begin position="644"/>
        <end position="694"/>
    </location>
</feature>
<dbReference type="GO" id="GO:0005794">
    <property type="term" value="C:Golgi apparatus"/>
    <property type="evidence" value="ECO:0007669"/>
    <property type="project" value="TreeGrafter"/>
</dbReference>
<feature type="coiled-coil region" evidence="6">
    <location>
        <begin position="598"/>
        <end position="657"/>
    </location>
</feature>
<keyword evidence="3" id="KW-0963">Cytoplasm</keyword>
<comment type="caution">
    <text evidence="9">The sequence shown here is derived from an EMBL/GenBank/DDBJ whole genome shotgun (WGS) entry which is preliminary data.</text>
</comment>
<keyword evidence="4 6" id="KW-0175">Coiled coil</keyword>
<accession>A0AAD9NX99</accession>
<dbReference type="SMART" id="SM00755">
    <property type="entry name" value="Grip"/>
    <property type="match status" value="1"/>
</dbReference>
<evidence type="ECO:0000313" key="10">
    <source>
        <dbReference type="Proteomes" id="UP001209878"/>
    </source>
</evidence>
<protein>
    <recommendedName>
        <fullName evidence="8">GRIP domain-containing protein</fullName>
    </recommendedName>
</protein>
<dbReference type="PANTHER" id="PTHR23157">
    <property type="entry name" value="GRIP AND COILED-COIL DOMAIN-CONTAINING PROTEIN 1"/>
    <property type="match status" value="1"/>
</dbReference>
<dbReference type="PROSITE" id="PS50913">
    <property type="entry name" value="GRIP"/>
    <property type="match status" value="1"/>
</dbReference>
<dbReference type="PANTHER" id="PTHR23157:SF25">
    <property type="entry name" value="GRIP AND COILED-COIL DOMAIN-CONTAINING PROTEIN 1"/>
    <property type="match status" value="1"/>
</dbReference>
<comment type="subcellular location">
    <subcellularLocation>
        <location evidence="2">Cytoplasm</location>
    </subcellularLocation>
    <subcellularLocation>
        <location evidence="1">Endomembrane system</location>
        <topology evidence="1">Peripheral membrane protein</topology>
    </subcellularLocation>
</comment>
<feature type="region of interest" description="Disordered" evidence="7">
    <location>
        <begin position="59"/>
        <end position="85"/>
    </location>
</feature>
<evidence type="ECO:0000256" key="1">
    <source>
        <dbReference type="ARBA" id="ARBA00004184"/>
    </source>
</evidence>